<evidence type="ECO:0000313" key="2">
    <source>
        <dbReference type="EMBL" id="POZ63635.1"/>
    </source>
</evidence>
<organism evidence="2 3">
    <name type="scientific">Chromobacterium alticapitis</name>
    <dbReference type="NCBI Taxonomy" id="2073169"/>
    <lineage>
        <taxon>Bacteria</taxon>
        <taxon>Pseudomonadati</taxon>
        <taxon>Pseudomonadota</taxon>
        <taxon>Betaproteobacteria</taxon>
        <taxon>Neisseriales</taxon>
        <taxon>Chromobacteriaceae</taxon>
        <taxon>Chromobacterium</taxon>
    </lineage>
</organism>
<evidence type="ECO:0000313" key="3">
    <source>
        <dbReference type="Proteomes" id="UP000237082"/>
    </source>
</evidence>
<dbReference type="SUPFAM" id="SSF53335">
    <property type="entry name" value="S-adenosyl-L-methionine-dependent methyltransferases"/>
    <property type="match status" value="1"/>
</dbReference>
<name>A0A2S5DKL7_9NEIS</name>
<sequence length="199" mass="22358">MGDVPSPIDLRQMADAAEWAAVAMEKRPWRVEFFGRFAHELAGACRVLELGSGPGFLARHLLERLPQLRLELFDFSEAMHQLARERLGVLAERADFRLGSFREADWARGLPLYDAVITHQAAHEVRHKRHLPTLHRQARSLLRPGAPYLMCDHYAGGDGMANDQLYATVEEQEAALRQAGFGDVALLMRQGGLAFFRAV</sequence>
<reference evidence="3" key="1">
    <citation type="submission" date="2018-02" db="EMBL/GenBank/DDBJ databases">
        <authorList>
            <person name="O'Hara-Hanley K."/>
            <person name="Soby S."/>
        </authorList>
    </citation>
    <scope>NUCLEOTIDE SEQUENCE [LARGE SCALE GENOMIC DNA]</scope>
    <source>
        <strain evidence="3">MWU14-2602</strain>
    </source>
</reference>
<dbReference type="GO" id="GO:0032259">
    <property type="term" value="P:methylation"/>
    <property type="evidence" value="ECO:0007669"/>
    <property type="project" value="UniProtKB-KW"/>
</dbReference>
<proteinExistence type="predicted"/>
<dbReference type="GO" id="GO:0008168">
    <property type="term" value="F:methyltransferase activity"/>
    <property type="evidence" value="ECO:0007669"/>
    <property type="project" value="UniProtKB-KW"/>
</dbReference>
<keyword evidence="2" id="KW-0489">Methyltransferase</keyword>
<gene>
    <name evidence="2" type="ORF">C2I19_02425</name>
</gene>
<dbReference type="Gene3D" id="3.40.50.150">
    <property type="entry name" value="Vaccinia Virus protein VP39"/>
    <property type="match status" value="1"/>
</dbReference>
<feature type="domain" description="Methyltransferase" evidence="1">
    <location>
        <begin position="47"/>
        <end position="145"/>
    </location>
</feature>
<dbReference type="OrthoDB" id="6709631at2"/>
<evidence type="ECO:0000259" key="1">
    <source>
        <dbReference type="Pfam" id="PF13649"/>
    </source>
</evidence>
<dbReference type="Proteomes" id="UP000237082">
    <property type="component" value="Unassembled WGS sequence"/>
</dbReference>
<protein>
    <submittedName>
        <fullName evidence="2">Class I SAM-dependent methyltransferase</fullName>
    </submittedName>
</protein>
<dbReference type="InterPro" id="IPR041698">
    <property type="entry name" value="Methyltransf_25"/>
</dbReference>
<keyword evidence="2" id="KW-0808">Transferase</keyword>
<dbReference type="EMBL" id="PQWB01000011">
    <property type="protein sequence ID" value="POZ63635.1"/>
    <property type="molecule type" value="Genomic_DNA"/>
</dbReference>
<dbReference type="InterPro" id="IPR029063">
    <property type="entry name" value="SAM-dependent_MTases_sf"/>
</dbReference>
<dbReference type="Pfam" id="PF13649">
    <property type="entry name" value="Methyltransf_25"/>
    <property type="match status" value="1"/>
</dbReference>
<dbReference type="AlphaFoldDB" id="A0A2S5DKL7"/>
<accession>A0A2S5DKL7</accession>
<dbReference type="CDD" id="cd02440">
    <property type="entry name" value="AdoMet_MTases"/>
    <property type="match status" value="1"/>
</dbReference>
<keyword evidence="3" id="KW-1185">Reference proteome</keyword>
<comment type="caution">
    <text evidence="2">The sequence shown here is derived from an EMBL/GenBank/DDBJ whole genome shotgun (WGS) entry which is preliminary data.</text>
</comment>